<feature type="region of interest" description="Disordered" evidence="5">
    <location>
        <begin position="1"/>
        <end position="25"/>
    </location>
</feature>
<dbReference type="Gene3D" id="1.10.10.60">
    <property type="entry name" value="Homeodomain-like"/>
    <property type="match status" value="1"/>
</dbReference>
<dbReference type="AlphaFoldDB" id="A9FY36"/>
<dbReference type="InterPro" id="IPR050204">
    <property type="entry name" value="AraC_XylS_family_regulators"/>
</dbReference>
<dbReference type="EMBL" id="AM746676">
    <property type="protein sequence ID" value="CAN95578.1"/>
    <property type="molecule type" value="Genomic_DNA"/>
</dbReference>
<dbReference type="SMART" id="SM00342">
    <property type="entry name" value="HTH_ARAC"/>
    <property type="match status" value="1"/>
</dbReference>
<dbReference type="Proteomes" id="UP000002139">
    <property type="component" value="Chromosome"/>
</dbReference>
<keyword evidence="4" id="KW-0804">Transcription</keyword>
<dbReference type="PROSITE" id="PS00041">
    <property type="entry name" value="HTH_ARAC_FAMILY_1"/>
    <property type="match status" value="1"/>
</dbReference>
<dbReference type="PRINTS" id="PR00032">
    <property type="entry name" value="HTHARAC"/>
</dbReference>
<keyword evidence="8" id="KW-1185">Reference proteome</keyword>
<dbReference type="PROSITE" id="PS01124">
    <property type="entry name" value="HTH_ARAC_FAMILY_2"/>
    <property type="match status" value="1"/>
</dbReference>
<dbReference type="SUPFAM" id="SSF51215">
    <property type="entry name" value="Regulatory protein AraC"/>
    <property type="match status" value="1"/>
</dbReference>
<name>A9FY36_SORC5</name>
<keyword evidence="2" id="KW-0238">DNA-binding</keyword>
<dbReference type="PANTHER" id="PTHR46796">
    <property type="entry name" value="HTH-TYPE TRANSCRIPTIONAL ACTIVATOR RHAS-RELATED"/>
    <property type="match status" value="1"/>
</dbReference>
<dbReference type="HOGENOM" id="CLU_000445_88_2_7"/>
<evidence type="ECO:0000256" key="1">
    <source>
        <dbReference type="ARBA" id="ARBA00023015"/>
    </source>
</evidence>
<evidence type="ECO:0000256" key="4">
    <source>
        <dbReference type="ARBA" id="ARBA00023163"/>
    </source>
</evidence>
<dbReference type="eggNOG" id="COG2207">
    <property type="taxonomic scope" value="Bacteria"/>
</dbReference>
<accession>A9FY36</accession>
<evidence type="ECO:0000256" key="5">
    <source>
        <dbReference type="SAM" id="MobiDB-lite"/>
    </source>
</evidence>
<dbReference type="GO" id="GO:0003700">
    <property type="term" value="F:DNA-binding transcription factor activity"/>
    <property type="evidence" value="ECO:0007669"/>
    <property type="project" value="InterPro"/>
</dbReference>
<feature type="compositionally biased region" description="Polar residues" evidence="5">
    <location>
        <begin position="1"/>
        <end position="12"/>
    </location>
</feature>
<sequence length="359" mass="39063">MTSRFSEQTNRSPAVKGAQPCSSRSPWCTFRGVQVADARWVPPLCDTASPAGPREPREPGQAGPGACPVNACYPATVAMESQLTIDALETGGIHVHACRAPEICSIQRPAVHTYSVLAFHLGGRMRVEHRGELELTAGQVHLIPAGDAHRWLTASKVDMRGVAFCRSCLPHDRFQELLAPLDRVRRGAFPVVELPTSRQPHVLGLLEELERELSRSSGMLPVVAESLLGLLLAEIVRAAPREAASPEAPSIVAEALAVIEARCLGPLTLGEVARAVHRSPAYVTTAVKRSTGRSVVAWILEGRLAEARRRLRDTDELVEIIAERVGYADASQFSRLFRRRHGVAPAAWRARERALPRPG</sequence>
<dbReference type="STRING" id="448385.sce5415"/>
<dbReference type="InterPro" id="IPR018060">
    <property type="entry name" value="HTH_AraC"/>
</dbReference>
<proteinExistence type="predicted"/>
<dbReference type="InterPro" id="IPR037923">
    <property type="entry name" value="HTH-like"/>
</dbReference>
<reference evidence="7 8" key="1">
    <citation type="journal article" date="2007" name="Nat. Biotechnol.">
        <title>Complete genome sequence of the myxobacterium Sorangium cellulosum.</title>
        <authorList>
            <person name="Schneiker S."/>
            <person name="Perlova O."/>
            <person name="Kaiser O."/>
            <person name="Gerth K."/>
            <person name="Alici A."/>
            <person name="Altmeyer M.O."/>
            <person name="Bartels D."/>
            <person name="Bekel T."/>
            <person name="Beyer S."/>
            <person name="Bode E."/>
            <person name="Bode H.B."/>
            <person name="Bolten C.J."/>
            <person name="Choudhuri J.V."/>
            <person name="Doss S."/>
            <person name="Elnakady Y.A."/>
            <person name="Frank B."/>
            <person name="Gaigalat L."/>
            <person name="Goesmann A."/>
            <person name="Groeger C."/>
            <person name="Gross F."/>
            <person name="Jelsbak L."/>
            <person name="Jelsbak L."/>
            <person name="Kalinowski J."/>
            <person name="Kegler C."/>
            <person name="Knauber T."/>
            <person name="Konietzny S."/>
            <person name="Kopp M."/>
            <person name="Krause L."/>
            <person name="Krug D."/>
            <person name="Linke B."/>
            <person name="Mahmud T."/>
            <person name="Martinez-Arias R."/>
            <person name="McHardy A.C."/>
            <person name="Merai M."/>
            <person name="Meyer F."/>
            <person name="Mormann S."/>
            <person name="Munoz-Dorado J."/>
            <person name="Perez J."/>
            <person name="Pradella S."/>
            <person name="Rachid S."/>
            <person name="Raddatz G."/>
            <person name="Rosenau F."/>
            <person name="Rueckert C."/>
            <person name="Sasse F."/>
            <person name="Scharfe M."/>
            <person name="Schuster S.C."/>
            <person name="Suen G."/>
            <person name="Treuner-Lange A."/>
            <person name="Velicer G.J."/>
            <person name="Vorholter F.-J."/>
            <person name="Weissman K.J."/>
            <person name="Welch R.D."/>
            <person name="Wenzel S.C."/>
            <person name="Whitworth D.E."/>
            <person name="Wilhelm S."/>
            <person name="Wittmann C."/>
            <person name="Bloecker H."/>
            <person name="Puehler A."/>
            <person name="Mueller R."/>
        </authorList>
    </citation>
    <scope>NUCLEOTIDE SEQUENCE [LARGE SCALE GENOMIC DNA]</scope>
    <source>
        <strain evidence="8">So ce56</strain>
    </source>
</reference>
<evidence type="ECO:0000256" key="2">
    <source>
        <dbReference type="ARBA" id="ARBA00023125"/>
    </source>
</evidence>
<gene>
    <name evidence="7" type="ordered locus">sce5415</name>
</gene>
<dbReference type="KEGG" id="scl:sce5415"/>
<evidence type="ECO:0000256" key="3">
    <source>
        <dbReference type="ARBA" id="ARBA00023159"/>
    </source>
</evidence>
<dbReference type="InterPro" id="IPR009057">
    <property type="entry name" value="Homeodomain-like_sf"/>
</dbReference>
<protein>
    <submittedName>
        <fullName evidence="7">Transcriptional regulator, AraC family</fullName>
    </submittedName>
</protein>
<dbReference type="Pfam" id="PF12833">
    <property type="entry name" value="HTH_18"/>
    <property type="match status" value="1"/>
</dbReference>
<dbReference type="Gene3D" id="2.60.120.10">
    <property type="entry name" value="Jelly Rolls"/>
    <property type="match status" value="1"/>
</dbReference>
<organism evidence="7 8">
    <name type="scientific">Sorangium cellulosum (strain So ce56)</name>
    <name type="common">Polyangium cellulosum (strain So ce56)</name>
    <dbReference type="NCBI Taxonomy" id="448385"/>
    <lineage>
        <taxon>Bacteria</taxon>
        <taxon>Pseudomonadati</taxon>
        <taxon>Myxococcota</taxon>
        <taxon>Polyangia</taxon>
        <taxon>Polyangiales</taxon>
        <taxon>Polyangiaceae</taxon>
        <taxon>Sorangium</taxon>
    </lineage>
</organism>
<dbReference type="InterPro" id="IPR020449">
    <property type="entry name" value="Tscrpt_reg_AraC-type_HTH"/>
</dbReference>
<dbReference type="InterPro" id="IPR014710">
    <property type="entry name" value="RmlC-like_jellyroll"/>
</dbReference>
<keyword evidence="3" id="KW-0010">Activator</keyword>
<evidence type="ECO:0000313" key="7">
    <source>
        <dbReference type="EMBL" id="CAN95578.1"/>
    </source>
</evidence>
<keyword evidence="1" id="KW-0805">Transcription regulation</keyword>
<evidence type="ECO:0000313" key="8">
    <source>
        <dbReference type="Proteomes" id="UP000002139"/>
    </source>
</evidence>
<dbReference type="InterPro" id="IPR018062">
    <property type="entry name" value="HTH_AraC-typ_CS"/>
</dbReference>
<evidence type="ECO:0000259" key="6">
    <source>
        <dbReference type="PROSITE" id="PS01124"/>
    </source>
</evidence>
<feature type="domain" description="HTH araC/xylS-type" evidence="6">
    <location>
        <begin position="253"/>
        <end position="351"/>
    </location>
</feature>
<dbReference type="GO" id="GO:0043565">
    <property type="term" value="F:sequence-specific DNA binding"/>
    <property type="evidence" value="ECO:0007669"/>
    <property type="project" value="InterPro"/>
</dbReference>
<dbReference type="BioCyc" id="SCEL448385:SCE_RS27785-MONOMER"/>
<dbReference type="SUPFAM" id="SSF46689">
    <property type="entry name" value="Homeodomain-like"/>
    <property type="match status" value="1"/>
</dbReference>